<feature type="binding site" description="axial binding residue" evidence="7">
    <location>
        <position position="406"/>
    </location>
    <ligand>
        <name>heme</name>
        <dbReference type="ChEBI" id="CHEBI:30413"/>
    </ligand>
    <ligandPart>
        <name>Fe</name>
        <dbReference type="ChEBI" id="CHEBI:18248"/>
    </ligandPart>
</feature>
<evidence type="ECO:0000256" key="2">
    <source>
        <dbReference type="ARBA" id="ARBA00022617"/>
    </source>
</evidence>
<dbReference type="GO" id="GO:0004497">
    <property type="term" value="F:monooxygenase activity"/>
    <property type="evidence" value="ECO:0007669"/>
    <property type="project" value="UniProtKB-KW"/>
</dbReference>
<dbReference type="InterPro" id="IPR036396">
    <property type="entry name" value="Cyt_P450_sf"/>
</dbReference>
<name>A0A4P7HL94_9RHOB</name>
<evidence type="ECO:0000256" key="3">
    <source>
        <dbReference type="ARBA" id="ARBA00022723"/>
    </source>
</evidence>
<gene>
    <name evidence="9" type="ORF">E4191_03485</name>
</gene>
<dbReference type="RefSeq" id="WP_135312175.1">
    <property type="nucleotide sequence ID" value="NZ_CP038439.1"/>
</dbReference>
<evidence type="ECO:0000313" key="10">
    <source>
        <dbReference type="Proteomes" id="UP000296374"/>
    </source>
</evidence>
<evidence type="ECO:0000256" key="1">
    <source>
        <dbReference type="ARBA" id="ARBA00010617"/>
    </source>
</evidence>
<evidence type="ECO:0000256" key="4">
    <source>
        <dbReference type="ARBA" id="ARBA00023002"/>
    </source>
</evidence>
<dbReference type="PRINTS" id="PR00463">
    <property type="entry name" value="EP450I"/>
</dbReference>
<reference evidence="10" key="1">
    <citation type="submission" date="2019-03" db="EMBL/GenBank/DDBJ databases">
        <authorList>
            <person name="Li J."/>
        </authorList>
    </citation>
    <scope>NUCLEOTIDE SEQUENCE [LARGE SCALE GENOMIC DNA]</scope>
    <source>
        <strain evidence="10">2251</strain>
    </source>
</reference>
<dbReference type="EMBL" id="CP038439">
    <property type="protein sequence ID" value="QBX33881.1"/>
    <property type="molecule type" value="Genomic_DNA"/>
</dbReference>
<keyword evidence="6 8" id="KW-0503">Monooxygenase</keyword>
<organism evidence="9 10">
    <name type="scientific">Paracoccus liaowanqingii</name>
    <dbReference type="NCBI Taxonomy" id="2560053"/>
    <lineage>
        <taxon>Bacteria</taxon>
        <taxon>Pseudomonadati</taxon>
        <taxon>Pseudomonadota</taxon>
        <taxon>Alphaproteobacteria</taxon>
        <taxon>Rhodobacterales</taxon>
        <taxon>Paracoccaceae</taxon>
        <taxon>Paracoccus</taxon>
    </lineage>
</organism>
<evidence type="ECO:0000256" key="8">
    <source>
        <dbReference type="RuleBase" id="RU000461"/>
    </source>
</evidence>
<evidence type="ECO:0000313" key="9">
    <source>
        <dbReference type="EMBL" id="QBX33881.1"/>
    </source>
</evidence>
<dbReference type="Proteomes" id="UP000296374">
    <property type="component" value="Chromosome"/>
</dbReference>
<dbReference type="InterPro" id="IPR017972">
    <property type="entry name" value="Cyt_P450_CS"/>
</dbReference>
<keyword evidence="5 7" id="KW-0408">Iron</keyword>
<evidence type="ECO:0000256" key="5">
    <source>
        <dbReference type="ARBA" id="ARBA00023004"/>
    </source>
</evidence>
<dbReference type="InterPro" id="IPR002401">
    <property type="entry name" value="Cyt_P450_E_grp-I"/>
</dbReference>
<dbReference type="InterPro" id="IPR050196">
    <property type="entry name" value="Cytochrome_P450_Monoox"/>
</dbReference>
<keyword evidence="4 8" id="KW-0560">Oxidoreductase</keyword>
<dbReference type="SUPFAM" id="SSF48264">
    <property type="entry name" value="Cytochrome P450"/>
    <property type="match status" value="1"/>
</dbReference>
<dbReference type="PANTHER" id="PTHR24291:SF50">
    <property type="entry name" value="BIFUNCTIONAL ALBAFLAVENONE MONOOXYGENASE_TERPENE SYNTHASE"/>
    <property type="match status" value="1"/>
</dbReference>
<protein>
    <submittedName>
        <fullName evidence="9">Cytochrome P450</fullName>
    </submittedName>
</protein>
<dbReference type="KEGG" id="plia:E4191_03485"/>
<sequence>MNGEPSSGPKAFKPPKIEMARGHLSTLALLRVMVRNPIAAVPPAAYEEPHASLQAAGQAMFFPTKPAIVNTILVQRHEDFAKSRIDNRLLNPILGDGLLTAEGEAWRWRRRLAAQAFRPATLSTYLPVMRGPFEELAGRWKRSPGLHRIDDAMTAATIAVICRTFFSSFHQSEADRISGVIDRYLRPCSWPVSYESLGLPRWMPHPGKLQMERASAEGRQLVRSFVARRRQGRQDPPDLAQILIDARDPETGRALSDEDLVDMFLTLIAAGNETSANALSWTLYCLAAQPDLQEVLADHVRVVAGHGPVETPHLEILSDLTQFLEETMRLLPPVPLLSRRALRPCEIAGQTIEPTALVFIPIYAIHRHKALWSSPDTFNSDRFESLSAASRPRCAYMPFGAGPRVCLGASFAMMEMVAGLATLLTAIRFHLHDTTPPEPMHRITLRPRNAIVLRLEPRP</sequence>
<evidence type="ECO:0000256" key="6">
    <source>
        <dbReference type="ARBA" id="ARBA00023033"/>
    </source>
</evidence>
<dbReference type="PANTHER" id="PTHR24291">
    <property type="entry name" value="CYTOCHROME P450 FAMILY 4"/>
    <property type="match status" value="1"/>
</dbReference>
<keyword evidence="3 7" id="KW-0479">Metal-binding</keyword>
<dbReference type="PRINTS" id="PR00385">
    <property type="entry name" value="P450"/>
</dbReference>
<comment type="similarity">
    <text evidence="1 8">Belongs to the cytochrome P450 family.</text>
</comment>
<evidence type="ECO:0000256" key="7">
    <source>
        <dbReference type="PIRSR" id="PIRSR602401-1"/>
    </source>
</evidence>
<keyword evidence="2 7" id="KW-0349">Heme</keyword>
<dbReference type="GO" id="GO:0005506">
    <property type="term" value="F:iron ion binding"/>
    <property type="evidence" value="ECO:0007669"/>
    <property type="project" value="InterPro"/>
</dbReference>
<dbReference type="GO" id="GO:0020037">
    <property type="term" value="F:heme binding"/>
    <property type="evidence" value="ECO:0007669"/>
    <property type="project" value="InterPro"/>
</dbReference>
<dbReference type="InterPro" id="IPR001128">
    <property type="entry name" value="Cyt_P450"/>
</dbReference>
<dbReference type="AlphaFoldDB" id="A0A4P7HL94"/>
<comment type="cofactor">
    <cofactor evidence="7">
        <name>heme</name>
        <dbReference type="ChEBI" id="CHEBI:30413"/>
    </cofactor>
</comment>
<dbReference type="Pfam" id="PF00067">
    <property type="entry name" value="p450"/>
    <property type="match status" value="1"/>
</dbReference>
<accession>A0A4P7HL94</accession>
<dbReference type="PROSITE" id="PS00086">
    <property type="entry name" value="CYTOCHROME_P450"/>
    <property type="match status" value="1"/>
</dbReference>
<dbReference type="GO" id="GO:0016705">
    <property type="term" value="F:oxidoreductase activity, acting on paired donors, with incorporation or reduction of molecular oxygen"/>
    <property type="evidence" value="ECO:0007669"/>
    <property type="project" value="InterPro"/>
</dbReference>
<proteinExistence type="inferred from homology"/>
<dbReference type="Gene3D" id="1.10.630.10">
    <property type="entry name" value="Cytochrome P450"/>
    <property type="match status" value="1"/>
</dbReference>